<organism evidence="1 2">
    <name type="scientific">Pseudomonas fluorescens</name>
    <dbReference type="NCBI Taxonomy" id="294"/>
    <lineage>
        <taxon>Bacteria</taxon>
        <taxon>Pseudomonadati</taxon>
        <taxon>Pseudomonadota</taxon>
        <taxon>Gammaproteobacteria</taxon>
        <taxon>Pseudomonadales</taxon>
        <taxon>Pseudomonadaceae</taxon>
        <taxon>Pseudomonas</taxon>
    </lineage>
</organism>
<gene>
    <name evidence="1" type="ORF">PFLmoz3_06206</name>
</gene>
<comment type="caution">
    <text evidence="1">The sequence shown here is derived from an EMBL/GenBank/DDBJ whole genome shotgun (WGS) entry which is preliminary data.</text>
</comment>
<evidence type="ECO:0000313" key="2">
    <source>
        <dbReference type="Proteomes" id="UP000061348"/>
    </source>
</evidence>
<proteinExistence type="predicted"/>
<reference evidence="1 2" key="1">
    <citation type="submission" date="2015-05" db="EMBL/GenBank/DDBJ databases">
        <title>A genomic and transcriptomic approach to investigate the blue pigment phenotype in Pseudomonas fluorescens.</title>
        <authorList>
            <person name="Andreani N.A."/>
            <person name="Cardazzo B."/>
        </authorList>
    </citation>
    <scope>NUCLEOTIDE SEQUENCE [LARGE SCALE GENOMIC DNA]</scope>
    <source>
        <strain evidence="1 2">Ps_22</strain>
    </source>
</reference>
<dbReference type="Proteomes" id="UP000061348">
    <property type="component" value="Unassembled WGS sequence"/>
</dbReference>
<accession>A0A120FXZ0</accession>
<evidence type="ECO:0000313" key="1">
    <source>
        <dbReference type="EMBL" id="KWV72254.1"/>
    </source>
</evidence>
<protein>
    <submittedName>
        <fullName evidence="1">Uncharacterized protein</fullName>
    </submittedName>
</protein>
<name>A0A120FXZ0_PSEFL</name>
<dbReference type="EMBL" id="LCYA01000297">
    <property type="protein sequence ID" value="KWV72254.1"/>
    <property type="molecule type" value="Genomic_DNA"/>
</dbReference>
<sequence>MQQLADDALDRFRQAPLAFAAAGSAGRQVCYQASTLPGATDQDIYLSPGQAQRLGCLIGGFMPDHLKRCQWPDDFRPVPGLRPCLVGQGGHALRGNRWSV</sequence>
<dbReference type="AlphaFoldDB" id="A0A120FXZ0"/>